<keyword evidence="1" id="KW-1133">Transmembrane helix</keyword>
<dbReference type="Proteomes" id="UP000609531">
    <property type="component" value="Unassembled WGS sequence"/>
</dbReference>
<dbReference type="RefSeq" id="WP_198881146.1">
    <property type="nucleotide sequence ID" value="NZ_JAEKJA010000003.1"/>
</dbReference>
<protein>
    <submittedName>
        <fullName evidence="2">Uncharacterized protein</fullName>
    </submittedName>
</protein>
<keyword evidence="1" id="KW-0472">Membrane</keyword>
<dbReference type="AlphaFoldDB" id="A0A934MFT4"/>
<gene>
    <name evidence="2" type="ORF">JCR33_06200</name>
</gene>
<comment type="caution">
    <text evidence="2">The sequence shown here is derived from an EMBL/GenBank/DDBJ whole genome shotgun (WGS) entry which is preliminary data.</text>
</comment>
<evidence type="ECO:0000256" key="1">
    <source>
        <dbReference type="SAM" id="Phobius"/>
    </source>
</evidence>
<organism evidence="2 3">
    <name type="scientific">Acuticoccus mangrovi</name>
    <dbReference type="NCBI Taxonomy" id="2796142"/>
    <lineage>
        <taxon>Bacteria</taxon>
        <taxon>Pseudomonadati</taxon>
        <taxon>Pseudomonadota</taxon>
        <taxon>Alphaproteobacteria</taxon>
        <taxon>Hyphomicrobiales</taxon>
        <taxon>Amorphaceae</taxon>
        <taxon>Acuticoccus</taxon>
    </lineage>
</organism>
<keyword evidence="1" id="KW-0812">Transmembrane</keyword>
<sequence length="53" mass="5658">MTKIVSAIVLIAMAAHLIRPLGLPGLRRRGDVWKLAVVAFLVIVAVVAVRPEG</sequence>
<reference evidence="2" key="1">
    <citation type="submission" date="2020-12" db="EMBL/GenBank/DDBJ databases">
        <title>Bacterial taxonomy.</title>
        <authorList>
            <person name="Pan X."/>
        </authorList>
    </citation>
    <scope>NUCLEOTIDE SEQUENCE</scope>
    <source>
        <strain evidence="2">B2012</strain>
    </source>
</reference>
<accession>A0A934MFT4</accession>
<evidence type="ECO:0000313" key="3">
    <source>
        <dbReference type="Proteomes" id="UP000609531"/>
    </source>
</evidence>
<keyword evidence="3" id="KW-1185">Reference proteome</keyword>
<name>A0A934MFT4_9HYPH</name>
<evidence type="ECO:0000313" key="2">
    <source>
        <dbReference type="EMBL" id="MBJ3775270.1"/>
    </source>
</evidence>
<dbReference type="EMBL" id="JAEKJA010000003">
    <property type="protein sequence ID" value="MBJ3775270.1"/>
    <property type="molecule type" value="Genomic_DNA"/>
</dbReference>
<proteinExistence type="predicted"/>
<feature type="transmembrane region" description="Helical" evidence="1">
    <location>
        <begin position="30"/>
        <end position="49"/>
    </location>
</feature>